<evidence type="ECO:0000313" key="1">
    <source>
        <dbReference type="EMBL" id="RNA19833.1"/>
    </source>
</evidence>
<comment type="caution">
    <text evidence="1">The sequence shown here is derived from an EMBL/GenBank/DDBJ whole genome shotgun (WGS) entry which is preliminary data.</text>
</comment>
<dbReference type="Proteomes" id="UP000276133">
    <property type="component" value="Unassembled WGS sequence"/>
</dbReference>
<keyword evidence="2" id="KW-1185">Reference proteome</keyword>
<gene>
    <name evidence="1" type="ORF">BpHYR1_052075</name>
</gene>
<dbReference type="EMBL" id="REGN01003971">
    <property type="protein sequence ID" value="RNA19833.1"/>
    <property type="molecule type" value="Genomic_DNA"/>
</dbReference>
<proteinExistence type="predicted"/>
<dbReference type="InterPro" id="IPR042407">
    <property type="entry name" value="NCBP2-AS2"/>
</dbReference>
<dbReference type="PANTHER" id="PTHR41161:SF1">
    <property type="entry name" value="PROTEIN NCBP2AS2"/>
    <property type="match status" value="1"/>
</dbReference>
<dbReference type="AlphaFoldDB" id="A0A3M7R882"/>
<protein>
    <submittedName>
        <fullName evidence="1">Uncharacterized protein</fullName>
    </submittedName>
</protein>
<accession>A0A3M7R882</accession>
<dbReference type="OrthoDB" id="5950777at2759"/>
<reference evidence="1 2" key="1">
    <citation type="journal article" date="2018" name="Sci. Rep.">
        <title>Genomic signatures of local adaptation to the degree of environmental predictability in rotifers.</title>
        <authorList>
            <person name="Franch-Gras L."/>
            <person name="Hahn C."/>
            <person name="Garcia-Roger E.M."/>
            <person name="Carmona M.J."/>
            <person name="Serra M."/>
            <person name="Gomez A."/>
        </authorList>
    </citation>
    <scope>NUCLEOTIDE SEQUENCE [LARGE SCALE GENOMIC DNA]</scope>
    <source>
        <strain evidence="1">HYR1</strain>
    </source>
</reference>
<dbReference type="PANTHER" id="PTHR41161">
    <property type="entry name" value="PROTEIN NCBP2AS2"/>
    <property type="match status" value="1"/>
</dbReference>
<evidence type="ECO:0000313" key="2">
    <source>
        <dbReference type="Proteomes" id="UP000276133"/>
    </source>
</evidence>
<sequence length="81" mass="9388">MFGRFLHRIFGNIAHNEQVIDKLAESKAIKRAAQVTAYYMVKASNTAQRKLIEYERSSDGFKKIKDALKTIQEESNKKRIN</sequence>
<name>A0A3M7R882_BRAPC</name>
<organism evidence="1 2">
    <name type="scientific">Brachionus plicatilis</name>
    <name type="common">Marine rotifer</name>
    <name type="synonym">Brachionus muelleri</name>
    <dbReference type="NCBI Taxonomy" id="10195"/>
    <lineage>
        <taxon>Eukaryota</taxon>
        <taxon>Metazoa</taxon>
        <taxon>Spiralia</taxon>
        <taxon>Gnathifera</taxon>
        <taxon>Rotifera</taxon>
        <taxon>Eurotatoria</taxon>
        <taxon>Monogononta</taxon>
        <taxon>Pseudotrocha</taxon>
        <taxon>Ploima</taxon>
        <taxon>Brachionidae</taxon>
        <taxon>Brachionus</taxon>
    </lineage>
</organism>